<feature type="signal peptide" evidence="1">
    <location>
        <begin position="1"/>
        <end position="29"/>
    </location>
</feature>
<evidence type="ECO:0000313" key="3">
    <source>
        <dbReference type="Proteomes" id="UP000036106"/>
    </source>
</evidence>
<gene>
    <name evidence="2" type="ORF">ABM34_11605</name>
</gene>
<dbReference type="PATRIC" id="fig|1007676.4.peg.2346"/>
<feature type="chain" id="PRO_5005209504" description="Ig-like domain-containing protein" evidence="1">
    <location>
        <begin position="30"/>
        <end position="185"/>
    </location>
</feature>
<accession>A0A0H4R2X6</accession>
<protein>
    <recommendedName>
        <fullName evidence="4">Ig-like domain-containing protein</fullName>
    </recommendedName>
</protein>
<evidence type="ECO:0008006" key="4">
    <source>
        <dbReference type="Google" id="ProtNLM"/>
    </source>
</evidence>
<sequence length="185" mass="19783">MKNNIKTVMLFLAILFGGIQFFNSSQANASVINNNSSDQTVSVNTSKSSIGKNQYFDLTAFPNVTNDSENVTNSLAIQPLTQSAEALNCNLTVQAIESSKSSITLRWTIRSDWPTIEVTGMAAVGSNNRILSGMSAIGVATGYIDDIPAKRGINQIQVATTTTPIGAQGRFSPANNRISANKTIY</sequence>
<dbReference type="Proteomes" id="UP000036106">
    <property type="component" value="Chromosome"/>
</dbReference>
<dbReference type="EMBL" id="CP012034">
    <property type="protein sequence ID" value="AKP68115.1"/>
    <property type="molecule type" value="Genomic_DNA"/>
</dbReference>
<evidence type="ECO:0000313" key="2">
    <source>
        <dbReference type="EMBL" id="AKP68115.1"/>
    </source>
</evidence>
<evidence type="ECO:0000256" key="1">
    <source>
        <dbReference type="SAM" id="SignalP"/>
    </source>
</evidence>
<organism evidence="2 3">
    <name type="scientific">Companilactobacillus ginsenosidimutans</name>
    <dbReference type="NCBI Taxonomy" id="1007676"/>
    <lineage>
        <taxon>Bacteria</taxon>
        <taxon>Bacillati</taxon>
        <taxon>Bacillota</taxon>
        <taxon>Bacilli</taxon>
        <taxon>Lactobacillales</taxon>
        <taxon>Lactobacillaceae</taxon>
        <taxon>Companilactobacillus</taxon>
    </lineage>
</organism>
<name>A0A0H4R2X6_9LACO</name>
<reference evidence="3" key="1">
    <citation type="submission" date="2015-07" db="EMBL/GenBank/DDBJ databases">
        <title>Lactobacillus ginsenosidimutans/EMML 3141/ whole genome sequencing.</title>
        <authorList>
            <person name="Kim M.K."/>
            <person name="Im W.-T."/>
            <person name="Srinivasan S."/>
            <person name="Lee J.-J."/>
        </authorList>
    </citation>
    <scope>NUCLEOTIDE SEQUENCE [LARGE SCALE GENOMIC DNA]</scope>
    <source>
        <strain evidence="3">EMML 3041</strain>
    </source>
</reference>
<keyword evidence="3" id="KW-1185">Reference proteome</keyword>
<keyword evidence="1" id="KW-0732">Signal</keyword>
<dbReference type="KEGG" id="lgn:ABM34_11605"/>
<proteinExistence type="predicted"/>
<dbReference type="AlphaFoldDB" id="A0A0H4R2X6"/>
<dbReference type="RefSeq" id="WP_048705909.1">
    <property type="nucleotide sequence ID" value="NZ_CP012034.1"/>
</dbReference>